<evidence type="ECO:0000256" key="1">
    <source>
        <dbReference type="ARBA" id="ARBA00004651"/>
    </source>
</evidence>
<dbReference type="PANTHER" id="PTHR33908:SF11">
    <property type="entry name" value="MEMBRANE PROTEIN"/>
    <property type="match status" value="1"/>
</dbReference>
<evidence type="ECO:0000313" key="11">
    <source>
        <dbReference type="Proteomes" id="UP000034778"/>
    </source>
</evidence>
<evidence type="ECO:0000256" key="3">
    <source>
        <dbReference type="ARBA" id="ARBA00022676"/>
    </source>
</evidence>
<feature type="transmembrane region" description="Helical" evidence="8">
    <location>
        <begin position="320"/>
        <end position="338"/>
    </location>
</feature>
<feature type="transmembrane region" description="Helical" evidence="8">
    <location>
        <begin position="287"/>
        <end position="313"/>
    </location>
</feature>
<keyword evidence="2" id="KW-1003">Cell membrane</keyword>
<feature type="transmembrane region" description="Helical" evidence="8">
    <location>
        <begin position="350"/>
        <end position="369"/>
    </location>
</feature>
<evidence type="ECO:0000256" key="4">
    <source>
        <dbReference type="ARBA" id="ARBA00022679"/>
    </source>
</evidence>
<feature type="domain" description="Glycosyltransferase RgtA/B/C/D-like" evidence="9">
    <location>
        <begin position="131"/>
        <end position="253"/>
    </location>
</feature>
<dbReference type="InterPro" id="IPR050297">
    <property type="entry name" value="LipidA_mod_glycosyltrf_83"/>
</dbReference>
<feature type="transmembrane region" description="Helical" evidence="8">
    <location>
        <begin position="176"/>
        <end position="192"/>
    </location>
</feature>
<feature type="transmembrane region" description="Helical" evidence="8">
    <location>
        <begin position="212"/>
        <end position="233"/>
    </location>
</feature>
<dbReference type="Proteomes" id="UP000034778">
    <property type="component" value="Unassembled WGS sequence"/>
</dbReference>
<evidence type="ECO:0000256" key="6">
    <source>
        <dbReference type="ARBA" id="ARBA00022989"/>
    </source>
</evidence>
<reference evidence="10 11" key="1">
    <citation type="journal article" date="2015" name="Nature">
        <title>rRNA introns, odd ribosomes, and small enigmatic genomes across a large radiation of phyla.</title>
        <authorList>
            <person name="Brown C.T."/>
            <person name="Hug L.A."/>
            <person name="Thomas B.C."/>
            <person name="Sharon I."/>
            <person name="Castelle C.J."/>
            <person name="Singh A."/>
            <person name="Wilkins M.J."/>
            <person name="Williams K.H."/>
            <person name="Banfield J.F."/>
        </authorList>
    </citation>
    <scope>NUCLEOTIDE SEQUENCE [LARGE SCALE GENOMIC DNA]</scope>
</reference>
<feature type="transmembrane region" description="Helical" evidence="8">
    <location>
        <begin position="381"/>
        <end position="406"/>
    </location>
</feature>
<keyword evidence="5 8" id="KW-0812">Transmembrane</keyword>
<dbReference type="AlphaFoldDB" id="A0A0F9ZMQ3"/>
<evidence type="ECO:0000256" key="5">
    <source>
        <dbReference type="ARBA" id="ARBA00022692"/>
    </source>
</evidence>
<dbReference type="STRING" id="1618566.UR35_C0001G0071"/>
<evidence type="ECO:0000313" key="10">
    <source>
        <dbReference type="EMBL" id="KKP45474.1"/>
    </source>
</evidence>
<evidence type="ECO:0000256" key="7">
    <source>
        <dbReference type="ARBA" id="ARBA00023136"/>
    </source>
</evidence>
<feature type="transmembrane region" description="Helical" evidence="8">
    <location>
        <begin position="64"/>
        <end position="84"/>
    </location>
</feature>
<dbReference type="Pfam" id="PF13231">
    <property type="entry name" value="PMT_2"/>
    <property type="match status" value="1"/>
</dbReference>
<feature type="transmembrane region" description="Helical" evidence="8">
    <location>
        <begin position="147"/>
        <end position="167"/>
    </location>
</feature>
<name>A0A0F9ZMQ3_9BACT</name>
<dbReference type="InterPro" id="IPR038731">
    <property type="entry name" value="RgtA/B/C-like"/>
</dbReference>
<evidence type="ECO:0000259" key="9">
    <source>
        <dbReference type="Pfam" id="PF13231"/>
    </source>
</evidence>
<keyword evidence="3" id="KW-0328">Glycosyltransferase</keyword>
<evidence type="ECO:0000256" key="8">
    <source>
        <dbReference type="SAM" id="Phobius"/>
    </source>
</evidence>
<comment type="caution">
    <text evidence="10">The sequence shown here is derived from an EMBL/GenBank/DDBJ whole genome shotgun (WGS) entry which is preliminary data.</text>
</comment>
<protein>
    <submittedName>
        <fullName evidence="10">Glycosyltransferases involved in cell wall biogenesis-like protein</fullName>
    </submittedName>
</protein>
<keyword evidence="4 10" id="KW-0808">Transferase</keyword>
<sequence length="729" mass="84226">MKKLLFWSILILAFLWRIIGIYPGYPLHADEGMSYSQGMAMITEKTLDAHGYAYAYAYPNLVPIINALFFKLFFIPLSWFWFFLNRIPELIDGVLQIIPSQLERERIFQVFILGKGGINPLYWGRYVASFFGFGSVILSYILGKKIFSKNVGLIWAFFMAASWRLVLASHLDLPDIYNVFFLILSMIFSLNIKDKPTIKNYLFAGLFAGLSFNVKFQTFSIIIIGICYLYSVFIQKRLNLPFILISVFSFLLITLIMNPYHLIQWKTTYEQISYVAMKYGMGKKNLYIYPIFYLYYYAVGVPAVWASFLGIIYVIFKKKYFYLILILSPILSGLYLFAYYSGGGFYTRNLLTISTFVLLFSALGVNFIFEILEKIIKNKLFLVGITIPLILLLYFDQIMASTLVVLNYKETWNIHILENWLSKNIPTGAKIAAHSNVPLPIKDVVRLDFEDGISFSIDEFRENGASYAIANFAWATNSFYWWMGGIPQKYQLNYFNKPVDLLEFTYQGIALRELSESAIYLISNSWQAPDTTFVVAKIPEYNLIDKSEIIYYDFQKGTNGWKKSGIAWEDSDNLSWATEGLLLEAEPVLLPSTRWESPVHKIEDAKGFYVEYKVNSISDTKNIKGAYIFVSFYKNLEDAQQSVNRVSVRLSERKDADSIWEIKNLMGLIPDNAKYMTIGYSSYDNVKTRNILSWLKIYKSDIEVDYGKEKIKPVMLDINDLFPNSHGNL</sequence>
<keyword evidence="6 8" id="KW-1133">Transmembrane helix</keyword>
<organism evidence="10 11">
    <name type="scientific">Candidatus Woesebacteria bacterium GW2011_GWB1_33_22</name>
    <dbReference type="NCBI Taxonomy" id="1618566"/>
    <lineage>
        <taxon>Bacteria</taxon>
        <taxon>Candidatus Woeseibacteriota</taxon>
    </lineage>
</organism>
<accession>A0A0F9ZMQ3</accession>
<dbReference type="PANTHER" id="PTHR33908">
    <property type="entry name" value="MANNOSYLTRANSFERASE YKCB-RELATED"/>
    <property type="match status" value="1"/>
</dbReference>
<dbReference type="GO" id="GO:0016763">
    <property type="term" value="F:pentosyltransferase activity"/>
    <property type="evidence" value="ECO:0007669"/>
    <property type="project" value="TreeGrafter"/>
</dbReference>
<dbReference type="GO" id="GO:0009103">
    <property type="term" value="P:lipopolysaccharide biosynthetic process"/>
    <property type="evidence" value="ECO:0007669"/>
    <property type="project" value="UniProtKB-ARBA"/>
</dbReference>
<comment type="subcellular location">
    <subcellularLocation>
        <location evidence="1">Cell membrane</location>
        <topology evidence="1">Multi-pass membrane protein</topology>
    </subcellularLocation>
</comment>
<evidence type="ECO:0000256" key="2">
    <source>
        <dbReference type="ARBA" id="ARBA00022475"/>
    </source>
</evidence>
<feature type="transmembrane region" description="Helical" evidence="8">
    <location>
        <begin position="123"/>
        <end position="141"/>
    </location>
</feature>
<keyword evidence="7 8" id="KW-0472">Membrane</keyword>
<gene>
    <name evidence="10" type="ORF">UR35_C0001G0071</name>
</gene>
<feature type="transmembrane region" description="Helical" evidence="8">
    <location>
        <begin position="240"/>
        <end position="260"/>
    </location>
</feature>
<dbReference type="EMBL" id="LBOW01000001">
    <property type="protein sequence ID" value="KKP45474.1"/>
    <property type="molecule type" value="Genomic_DNA"/>
</dbReference>
<proteinExistence type="predicted"/>
<dbReference type="GO" id="GO:0005886">
    <property type="term" value="C:plasma membrane"/>
    <property type="evidence" value="ECO:0007669"/>
    <property type="project" value="UniProtKB-SubCell"/>
</dbReference>